<feature type="domain" description="UBX" evidence="9">
    <location>
        <begin position="258"/>
        <end position="335"/>
    </location>
</feature>
<dbReference type="Pfam" id="PF08059">
    <property type="entry name" value="SEP"/>
    <property type="match status" value="1"/>
</dbReference>
<dbReference type="GO" id="GO:0031468">
    <property type="term" value="P:nuclear membrane reassembly"/>
    <property type="evidence" value="ECO:0007669"/>
    <property type="project" value="TreeGrafter"/>
</dbReference>
<dbReference type="STRING" id="1965070.A0A3S3P4A2"/>
<keyword evidence="7" id="KW-0539">Nucleus</keyword>
<evidence type="ECO:0000256" key="2">
    <source>
        <dbReference type="ARBA" id="ARBA00004300"/>
    </source>
</evidence>
<dbReference type="GO" id="GO:0000045">
    <property type="term" value="P:autophagosome assembly"/>
    <property type="evidence" value="ECO:0007669"/>
    <property type="project" value="TreeGrafter"/>
</dbReference>
<evidence type="ECO:0000256" key="6">
    <source>
        <dbReference type="ARBA" id="ARBA00023212"/>
    </source>
</evidence>
<keyword evidence="5" id="KW-0333">Golgi apparatus</keyword>
<dbReference type="Gene3D" id="3.30.420.210">
    <property type="entry name" value="SEP domain"/>
    <property type="match status" value="1"/>
</dbReference>
<feature type="domain" description="SEP" evidence="10">
    <location>
        <begin position="150"/>
        <end position="215"/>
    </location>
</feature>
<dbReference type="InterPro" id="IPR012989">
    <property type="entry name" value="SEP_domain"/>
</dbReference>
<dbReference type="GO" id="GO:0005813">
    <property type="term" value="C:centrosome"/>
    <property type="evidence" value="ECO:0007669"/>
    <property type="project" value="UniProtKB-SubCell"/>
</dbReference>
<comment type="subcellular location">
    <subcellularLocation>
        <location evidence="2">Cytoplasm</location>
        <location evidence="2">Cytoskeleton</location>
        <location evidence="2">Microtubule organizing center</location>
        <location evidence="2">Centrosome</location>
    </subcellularLocation>
    <subcellularLocation>
        <location evidence="3">Golgi apparatus</location>
    </subcellularLocation>
    <subcellularLocation>
        <location evidence="1">Nucleus</location>
    </subcellularLocation>
</comment>
<evidence type="ECO:0000313" key="13">
    <source>
        <dbReference type="Proteomes" id="UP000285301"/>
    </source>
</evidence>
<evidence type="ECO:0000259" key="10">
    <source>
        <dbReference type="PROSITE" id="PS51399"/>
    </source>
</evidence>
<feature type="region of interest" description="Disordered" evidence="8">
    <location>
        <begin position="13"/>
        <end position="93"/>
    </location>
</feature>
<sequence>DEDIEQTAAYTKHLLESEDDVQIIEHTSNPSPPPMEDKRPKADKNRDRIATLSSFRKESSSSDEEGQAYYAGGSEHSGQQMLGPSKKKDPNDIIQNLFNSAKEQGAKVVDASEQLPSQRPSFSGVGHKLGSDVNESSIIPDEQSNSQPPPVFLCLKMWRNGFSVDDGPLRAYEDPNSREFLESIKKGEIPRELIHGARGGEVNLNMEDHRHEDFVPPKKAVQAFSGKGFRLGAAAPEMVQISNQSEIRNEPSDIKIDETKPTTNVQVRLSDGSRLVLKLNLTHTIRDIRKHICSARPAYSSQPFILKTAFPNKELTEEDMTVEDAKLQNAVIVQTFK</sequence>
<dbReference type="SMART" id="SM00166">
    <property type="entry name" value="UBX"/>
    <property type="match status" value="1"/>
</dbReference>
<dbReference type="EMBL" id="NCKU01005703">
    <property type="protein sequence ID" value="RWS04252.1"/>
    <property type="molecule type" value="Genomic_DNA"/>
</dbReference>
<dbReference type="PANTHER" id="PTHR23333">
    <property type="entry name" value="UBX DOMAIN CONTAINING PROTEIN"/>
    <property type="match status" value="1"/>
</dbReference>
<dbReference type="GO" id="GO:0061025">
    <property type="term" value="P:membrane fusion"/>
    <property type="evidence" value="ECO:0007669"/>
    <property type="project" value="TreeGrafter"/>
</dbReference>
<dbReference type="OrthoDB" id="271111at2759"/>
<feature type="non-terminal residue" evidence="12">
    <location>
        <position position="1"/>
    </location>
</feature>
<name>A0A3S3P4A2_9ACAR</name>
<dbReference type="GO" id="GO:0043130">
    <property type="term" value="F:ubiquitin binding"/>
    <property type="evidence" value="ECO:0007669"/>
    <property type="project" value="TreeGrafter"/>
</dbReference>
<reference evidence="12 13" key="1">
    <citation type="journal article" date="2018" name="Gigascience">
        <title>Genomes of trombidid mites reveal novel predicted allergens and laterally-transferred genes associated with secondary metabolism.</title>
        <authorList>
            <person name="Dong X."/>
            <person name="Chaisiri K."/>
            <person name="Xia D."/>
            <person name="Armstrong S.D."/>
            <person name="Fang Y."/>
            <person name="Donnelly M.J."/>
            <person name="Kadowaki T."/>
            <person name="McGarry J.W."/>
            <person name="Darby A.C."/>
            <person name="Makepeace B.L."/>
        </authorList>
    </citation>
    <scope>NUCLEOTIDE SEQUENCE [LARGE SCALE GENOMIC DNA]</scope>
    <source>
        <strain evidence="12">UoL-WK</strain>
    </source>
</reference>
<dbReference type="AlphaFoldDB" id="A0A3S3P4A2"/>
<reference evidence="12" key="2">
    <citation type="submission" date="2018-11" db="EMBL/GenBank/DDBJ databases">
        <title>Trombidioid mite genomics.</title>
        <authorList>
            <person name="Dong X."/>
        </authorList>
    </citation>
    <scope>NUCLEOTIDE SEQUENCE</scope>
    <source>
        <strain evidence="12">UoL-WK</strain>
    </source>
</reference>
<comment type="caution">
    <text evidence="12">The sequence shown here is derived from an EMBL/GenBank/DDBJ whole genome shotgun (WGS) entry which is preliminary data.</text>
</comment>
<keyword evidence="13" id="KW-1185">Reference proteome</keyword>
<dbReference type="SUPFAM" id="SSF102848">
    <property type="entry name" value="NSFL1 (p97 ATPase) cofactor p47, SEP domain"/>
    <property type="match status" value="1"/>
</dbReference>
<dbReference type="Proteomes" id="UP000285301">
    <property type="component" value="Unassembled WGS sequence"/>
</dbReference>
<dbReference type="SUPFAM" id="SSF54236">
    <property type="entry name" value="Ubiquitin-like"/>
    <property type="match status" value="1"/>
</dbReference>
<dbReference type="PANTHER" id="PTHR23333:SF20">
    <property type="entry name" value="NSFL1 COFACTOR P47"/>
    <property type="match status" value="1"/>
</dbReference>
<evidence type="ECO:0000256" key="4">
    <source>
        <dbReference type="ARBA" id="ARBA00022490"/>
    </source>
</evidence>
<evidence type="ECO:0000256" key="3">
    <source>
        <dbReference type="ARBA" id="ARBA00004555"/>
    </source>
</evidence>
<dbReference type="GO" id="GO:0005634">
    <property type="term" value="C:nucleus"/>
    <property type="evidence" value="ECO:0007669"/>
    <property type="project" value="UniProtKB-SubCell"/>
</dbReference>
<dbReference type="Gene3D" id="3.10.20.90">
    <property type="entry name" value="Phosphatidylinositol 3-kinase Catalytic Subunit, Chain A, domain 1"/>
    <property type="match status" value="1"/>
</dbReference>
<dbReference type="Pfam" id="PF00789">
    <property type="entry name" value="UBX"/>
    <property type="match status" value="1"/>
</dbReference>
<dbReference type="GO" id="GO:0007030">
    <property type="term" value="P:Golgi organization"/>
    <property type="evidence" value="ECO:0007669"/>
    <property type="project" value="TreeGrafter"/>
</dbReference>
<dbReference type="GO" id="GO:0005829">
    <property type="term" value="C:cytosol"/>
    <property type="evidence" value="ECO:0007669"/>
    <property type="project" value="TreeGrafter"/>
</dbReference>
<dbReference type="FunFam" id="3.30.420.210:FF:000001">
    <property type="entry name" value="NSFL1 (P97) cofactor (P47)"/>
    <property type="match status" value="1"/>
</dbReference>
<evidence type="ECO:0000256" key="7">
    <source>
        <dbReference type="ARBA" id="ARBA00023242"/>
    </source>
</evidence>
<evidence type="ECO:0000256" key="1">
    <source>
        <dbReference type="ARBA" id="ARBA00004123"/>
    </source>
</evidence>
<dbReference type="SMART" id="SM00553">
    <property type="entry name" value="SEP"/>
    <property type="match status" value="1"/>
</dbReference>
<evidence type="ECO:0000256" key="8">
    <source>
        <dbReference type="SAM" id="MobiDB-lite"/>
    </source>
</evidence>
<evidence type="ECO:0000313" key="12">
    <source>
        <dbReference type="EMBL" id="RWS04802.1"/>
    </source>
</evidence>
<keyword evidence="4" id="KW-0963">Cytoplasm</keyword>
<evidence type="ECO:0000313" key="11">
    <source>
        <dbReference type="EMBL" id="RWS04252.1"/>
    </source>
</evidence>
<protein>
    <submittedName>
        <fullName evidence="12">NSFL1 cofactor p47-like protein</fullName>
    </submittedName>
</protein>
<dbReference type="EMBL" id="NCKU01005263">
    <property type="protein sequence ID" value="RWS04802.1"/>
    <property type="molecule type" value="Genomic_DNA"/>
</dbReference>
<dbReference type="PROSITE" id="PS50033">
    <property type="entry name" value="UBX"/>
    <property type="match status" value="1"/>
</dbReference>
<evidence type="ECO:0000256" key="5">
    <source>
        <dbReference type="ARBA" id="ARBA00023034"/>
    </source>
</evidence>
<proteinExistence type="predicted"/>
<feature type="compositionally biased region" description="Basic and acidic residues" evidence="8">
    <location>
        <begin position="35"/>
        <end position="60"/>
    </location>
</feature>
<gene>
    <name evidence="11" type="ORF">B4U79_03595</name>
    <name evidence="12" type="ORF">B4U79_15887</name>
</gene>
<dbReference type="GO" id="GO:0043161">
    <property type="term" value="P:proteasome-mediated ubiquitin-dependent protein catabolic process"/>
    <property type="evidence" value="ECO:0007669"/>
    <property type="project" value="TreeGrafter"/>
</dbReference>
<dbReference type="PROSITE" id="PS51399">
    <property type="entry name" value="SEP"/>
    <property type="match status" value="1"/>
</dbReference>
<dbReference type="InterPro" id="IPR036241">
    <property type="entry name" value="NSFL1C_SEP_dom_sf"/>
</dbReference>
<organism evidence="12 13">
    <name type="scientific">Dinothrombium tinctorium</name>
    <dbReference type="NCBI Taxonomy" id="1965070"/>
    <lineage>
        <taxon>Eukaryota</taxon>
        <taxon>Metazoa</taxon>
        <taxon>Ecdysozoa</taxon>
        <taxon>Arthropoda</taxon>
        <taxon>Chelicerata</taxon>
        <taxon>Arachnida</taxon>
        <taxon>Acari</taxon>
        <taxon>Acariformes</taxon>
        <taxon>Trombidiformes</taxon>
        <taxon>Prostigmata</taxon>
        <taxon>Anystina</taxon>
        <taxon>Parasitengona</taxon>
        <taxon>Trombidioidea</taxon>
        <taxon>Trombidiidae</taxon>
        <taxon>Dinothrombium</taxon>
    </lineage>
</organism>
<dbReference type="CDD" id="cd01770">
    <property type="entry name" value="UBX_UBXN2"/>
    <property type="match status" value="1"/>
</dbReference>
<keyword evidence="6" id="KW-0206">Cytoskeleton</keyword>
<dbReference type="InterPro" id="IPR029071">
    <property type="entry name" value="Ubiquitin-like_domsf"/>
</dbReference>
<accession>A0A3S3P4A2</accession>
<evidence type="ECO:0000259" key="9">
    <source>
        <dbReference type="PROSITE" id="PS50033"/>
    </source>
</evidence>
<dbReference type="GO" id="GO:0005794">
    <property type="term" value="C:Golgi apparatus"/>
    <property type="evidence" value="ECO:0007669"/>
    <property type="project" value="UniProtKB-SubCell"/>
</dbReference>
<dbReference type="InterPro" id="IPR001012">
    <property type="entry name" value="UBX_dom"/>
</dbReference>